<evidence type="ECO:0000313" key="1">
    <source>
        <dbReference type="EMBL" id="SVE57847.1"/>
    </source>
</evidence>
<dbReference type="EMBL" id="UINC01227098">
    <property type="protein sequence ID" value="SVE57847.1"/>
    <property type="molecule type" value="Genomic_DNA"/>
</dbReference>
<dbReference type="InterPro" id="IPR007438">
    <property type="entry name" value="DUF488"/>
</dbReference>
<dbReference type="PANTHER" id="PTHR39337:SF1">
    <property type="entry name" value="BLR5642 PROTEIN"/>
    <property type="match status" value="1"/>
</dbReference>
<reference evidence="1" key="1">
    <citation type="submission" date="2018-05" db="EMBL/GenBank/DDBJ databases">
        <authorList>
            <person name="Lanie J.A."/>
            <person name="Ng W.-L."/>
            <person name="Kazmierczak K.M."/>
            <person name="Andrzejewski T.M."/>
            <person name="Davidsen T.M."/>
            <person name="Wayne K.J."/>
            <person name="Tettelin H."/>
            <person name="Glass J.I."/>
            <person name="Rusch D."/>
            <person name="Podicherti R."/>
            <person name="Tsui H.-C.T."/>
            <person name="Winkler M.E."/>
        </authorList>
    </citation>
    <scope>NUCLEOTIDE SEQUENCE</scope>
</reference>
<accession>A0A383ELX5</accession>
<feature type="non-terminal residue" evidence="1">
    <location>
        <position position="1"/>
    </location>
</feature>
<dbReference type="PANTHER" id="PTHR39337">
    <property type="entry name" value="BLR5642 PROTEIN"/>
    <property type="match status" value="1"/>
</dbReference>
<name>A0A383ELX5_9ZZZZ</name>
<protein>
    <recommendedName>
        <fullName evidence="2">DUF488 domain-containing protein</fullName>
    </recommendedName>
</protein>
<dbReference type="AlphaFoldDB" id="A0A383ELX5"/>
<evidence type="ECO:0008006" key="2">
    <source>
        <dbReference type="Google" id="ProtNLM"/>
    </source>
</evidence>
<gene>
    <name evidence="1" type="ORF">METZ01_LOCUS510701</name>
</gene>
<proteinExistence type="predicted"/>
<feature type="non-terminal residue" evidence="1">
    <location>
        <position position="151"/>
    </location>
</feature>
<dbReference type="Pfam" id="PF04343">
    <property type="entry name" value="DUF488"/>
    <property type="match status" value="1"/>
</dbReference>
<dbReference type="InterPro" id="IPR014519">
    <property type="entry name" value="UCP024492"/>
</dbReference>
<organism evidence="1">
    <name type="scientific">marine metagenome</name>
    <dbReference type="NCBI Taxonomy" id="408172"/>
    <lineage>
        <taxon>unclassified sequences</taxon>
        <taxon>metagenomes</taxon>
        <taxon>ecological metagenomes</taxon>
    </lineage>
</organism>
<sequence length="151" mass="17317">MEPHVIYTIGYGKRELDEVVSLLKGKGINYLIDVRSSPYSKFKPDFSRRPLEAALNRRGIRYVFMGDLLGGRPEDEDCYVDGKVDYGRVRKIAPFKHGIERLLTAWEKSLHVCLMCSEGRPEDCHRSKLIGEVLEEKGIRLRHIDAEGNLL</sequence>
<dbReference type="PIRSF" id="PIRSF024492">
    <property type="entry name" value="UCP024492"/>
    <property type="match status" value="1"/>
</dbReference>